<accession>A0A2S1LGG6</accession>
<dbReference type="KEGG" id="ffa:FFWV33_15715"/>
<dbReference type="RefSeq" id="WP_108741783.1">
    <property type="nucleotide sequence ID" value="NZ_CP020918.1"/>
</dbReference>
<dbReference type="InterPro" id="IPR039261">
    <property type="entry name" value="FNR_nucleotide-bd"/>
</dbReference>
<dbReference type="InterPro" id="IPR007037">
    <property type="entry name" value="SIP_rossman_dom"/>
</dbReference>
<name>A0A2S1LGG6_9FLAO</name>
<dbReference type="InterPro" id="IPR013113">
    <property type="entry name" value="SIP_FAD-bd"/>
</dbReference>
<dbReference type="Gene3D" id="3.40.50.80">
    <property type="entry name" value="Nucleotide-binding domain of ferredoxin-NADP reductase (FNR) module"/>
    <property type="match status" value="1"/>
</dbReference>
<dbReference type="Pfam" id="PF04954">
    <property type="entry name" value="SIP"/>
    <property type="match status" value="1"/>
</dbReference>
<dbReference type="InterPro" id="IPR039374">
    <property type="entry name" value="SIP_fam"/>
</dbReference>
<evidence type="ECO:0000256" key="1">
    <source>
        <dbReference type="ARBA" id="ARBA00035644"/>
    </source>
</evidence>
<reference evidence="3 4" key="1">
    <citation type="submission" date="2017-04" db="EMBL/GenBank/DDBJ databases">
        <title>Compelte genome sequence of WV33.</title>
        <authorList>
            <person name="Lee P.C."/>
        </authorList>
    </citation>
    <scope>NUCLEOTIDE SEQUENCE [LARGE SCALE GENOMIC DNA]</scope>
    <source>
        <strain evidence="3 4">WV33</strain>
    </source>
</reference>
<dbReference type="Pfam" id="PF08021">
    <property type="entry name" value="FAD_binding_9"/>
    <property type="match status" value="1"/>
</dbReference>
<evidence type="ECO:0000259" key="2">
    <source>
        <dbReference type="PROSITE" id="PS51384"/>
    </source>
</evidence>
<protein>
    <recommendedName>
        <fullName evidence="2">FAD-binding FR-type domain-containing protein</fullName>
    </recommendedName>
</protein>
<evidence type="ECO:0000313" key="4">
    <source>
        <dbReference type="Proteomes" id="UP000244527"/>
    </source>
</evidence>
<comment type="similarity">
    <text evidence="1">Belongs to the SIP oxidoreductase family.</text>
</comment>
<dbReference type="OrthoDB" id="9814826at2"/>
<feature type="domain" description="FAD-binding FR-type" evidence="2">
    <location>
        <begin position="6"/>
        <end position="130"/>
    </location>
</feature>
<dbReference type="GO" id="GO:0016491">
    <property type="term" value="F:oxidoreductase activity"/>
    <property type="evidence" value="ECO:0007669"/>
    <property type="project" value="InterPro"/>
</dbReference>
<dbReference type="EMBL" id="CP020918">
    <property type="protein sequence ID" value="AWG22870.1"/>
    <property type="molecule type" value="Genomic_DNA"/>
</dbReference>
<gene>
    <name evidence="3" type="ORF">FFWV33_15715</name>
</gene>
<keyword evidence="4" id="KW-1185">Reference proteome</keyword>
<dbReference type="CDD" id="cd06193">
    <property type="entry name" value="siderophore_interacting"/>
    <property type="match status" value="1"/>
</dbReference>
<dbReference type="PANTHER" id="PTHR30157">
    <property type="entry name" value="FERRIC REDUCTASE, NADPH-DEPENDENT"/>
    <property type="match status" value="1"/>
</dbReference>
<evidence type="ECO:0000313" key="3">
    <source>
        <dbReference type="EMBL" id="AWG22870.1"/>
    </source>
</evidence>
<organism evidence="3 4">
    <name type="scientific">Flavobacterium faecale</name>
    <dbReference type="NCBI Taxonomy" id="1355330"/>
    <lineage>
        <taxon>Bacteria</taxon>
        <taxon>Pseudomonadati</taxon>
        <taxon>Bacteroidota</taxon>
        <taxon>Flavobacteriia</taxon>
        <taxon>Flavobacteriales</taxon>
        <taxon>Flavobacteriaceae</taxon>
        <taxon>Flavobacterium</taxon>
    </lineage>
</organism>
<dbReference type="InterPro" id="IPR017927">
    <property type="entry name" value="FAD-bd_FR_type"/>
</dbReference>
<dbReference type="SUPFAM" id="SSF63380">
    <property type="entry name" value="Riboflavin synthase domain-like"/>
    <property type="match status" value="1"/>
</dbReference>
<dbReference type="Proteomes" id="UP000244527">
    <property type="component" value="Chromosome"/>
</dbReference>
<dbReference type="AlphaFoldDB" id="A0A2S1LGG6"/>
<sequence length="258" mass="29701">MEINNKIIDIYTVKKQELITPHYLRITFHIPESLVEQLKSVKEGSNNKLFIPSQGTHNIHLPNEEKSSSVEESIEQVRTYTNRKIDLFNRELKIDFVLHEDYGPASSWASKAKPGDKLKVAMKQGIKPLVPKYDRYILIGDYTALPVISCILEQLPDGVKAEVLLEVYGAKDEIPLLSKTETQIRWLHNPHPEKGSYLASISKTLLRDKKENETYIYIAAEYETVNKLRDYLKNRLMWDSVNYAAVSYWTTTESSLAN</sequence>
<proteinExistence type="inferred from homology"/>
<dbReference type="PANTHER" id="PTHR30157:SF0">
    <property type="entry name" value="NADPH-DEPENDENT FERRIC-CHELATE REDUCTASE"/>
    <property type="match status" value="1"/>
</dbReference>
<dbReference type="Gene3D" id="2.40.30.10">
    <property type="entry name" value="Translation factors"/>
    <property type="match status" value="1"/>
</dbReference>
<dbReference type="PROSITE" id="PS51384">
    <property type="entry name" value="FAD_FR"/>
    <property type="match status" value="1"/>
</dbReference>
<dbReference type="InterPro" id="IPR017938">
    <property type="entry name" value="Riboflavin_synthase-like_b-brl"/>
</dbReference>